<evidence type="ECO:0000313" key="2">
    <source>
        <dbReference type="EMBL" id="KAF7362443.1"/>
    </source>
</evidence>
<name>A0A8H7D870_9AGAR</name>
<feature type="compositionally biased region" description="Basic residues" evidence="1">
    <location>
        <begin position="144"/>
        <end position="161"/>
    </location>
</feature>
<dbReference type="PANTHER" id="PTHR34689">
    <property type="entry name" value="NUCLEIC ACID-BINDING PROTEIN"/>
    <property type="match status" value="1"/>
</dbReference>
<feature type="compositionally biased region" description="Basic residues" evidence="1">
    <location>
        <begin position="64"/>
        <end position="91"/>
    </location>
</feature>
<sequence>MPHGRDESRRPREGDRERDYRRDRDRDDRKDRVRDGRRDRDRSRSRSRSPVHHERERERDRERRSRTRSRSRSRNRSPASKRRRISSRSRSRSRENRDGDRRRRQRSRSTDSASSDDSQRGKRRKRKDKDGKRSKSEERERRERKERKKAKKEKKEKKKSKGAPQWGKYGIISEADIFTKGQEFHTWLVEERKINPETISKDQNKKEFARFMEDYNTATLPDEKYYNMESYNRRMAALRQGEFLPPPEDSYDPQADLKAISGAHKKKVVEHESYLSREQLMELRRVQHERIEAGKMKQLGMDVKQNMGVRMDGTAFDD</sequence>
<dbReference type="AlphaFoldDB" id="A0A8H7D870"/>
<feature type="compositionally biased region" description="Basic and acidic residues" evidence="1">
    <location>
        <begin position="92"/>
        <end position="101"/>
    </location>
</feature>
<proteinExistence type="predicted"/>
<reference evidence="2" key="1">
    <citation type="submission" date="2020-05" db="EMBL/GenBank/DDBJ databases">
        <title>Mycena genomes resolve the evolution of fungal bioluminescence.</title>
        <authorList>
            <person name="Tsai I.J."/>
        </authorList>
    </citation>
    <scope>NUCLEOTIDE SEQUENCE</scope>
    <source>
        <strain evidence="2">CCC161011</strain>
    </source>
</reference>
<evidence type="ECO:0000256" key="1">
    <source>
        <dbReference type="SAM" id="MobiDB-lite"/>
    </source>
</evidence>
<accession>A0A8H7D870</accession>
<dbReference type="Proteomes" id="UP000620124">
    <property type="component" value="Unassembled WGS sequence"/>
</dbReference>
<protein>
    <submittedName>
        <fullName evidence="2">Uncharacterized protein</fullName>
    </submittedName>
</protein>
<comment type="caution">
    <text evidence="2">The sequence shown here is derived from an EMBL/GenBank/DDBJ whole genome shotgun (WGS) entry which is preliminary data.</text>
</comment>
<evidence type="ECO:0000313" key="3">
    <source>
        <dbReference type="Proteomes" id="UP000620124"/>
    </source>
</evidence>
<feature type="compositionally biased region" description="Basic and acidic residues" evidence="1">
    <location>
        <begin position="1"/>
        <end position="44"/>
    </location>
</feature>
<dbReference type="OrthoDB" id="2538345at2759"/>
<dbReference type="EMBL" id="JACAZI010000004">
    <property type="protein sequence ID" value="KAF7362443.1"/>
    <property type="molecule type" value="Genomic_DNA"/>
</dbReference>
<gene>
    <name evidence="2" type="ORF">MVEN_00591800</name>
</gene>
<feature type="compositionally biased region" description="Basic and acidic residues" evidence="1">
    <location>
        <begin position="128"/>
        <end position="143"/>
    </location>
</feature>
<feature type="region of interest" description="Disordered" evidence="1">
    <location>
        <begin position="1"/>
        <end position="166"/>
    </location>
</feature>
<organism evidence="2 3">
    <name type="scientific">Mycena venus</name>
    <dbReference type="NCBI Taxonomy" id="2733690"/>
    <lineage>
        <taxon>Eukaryota</taxon>
        <taxon>Fungi</taxon>
        <taxon>Dikarya</taxon>
        <taxon>Basidiomycota</taxon>
        <taxon>Agaricomycotina</taxon>
        <taxon>Agaricomycetes</taxon>
        <taxon>Agaricomycetidae</taxon>
        <taxon>Agaricales</taxon>
        <taxon>Marasmiineae</taxon>
        <taxon>Mycenaceae</taxon>
        <taxon>Mycena</taxon>
    </lineage>
</organism>
<dbReference type="PANTHER" id="PTHR34689:SF1">
    <property type="entry name" value="NUCLEIC ACID-BINDING PROTEIN"/>
    <property type="match status" value="1"/>
</dbReference>
<keyword evidence="3" id="KW-1185">Reference proteome</keyword>
<feature type="compositionally biased region" description="Basic and acidic residues" evidence="1">
    <location>
        <begin position="51"/>
        <end position="63"/>
    </location>
</feature>